<keyword evidence="6" id="KW-1185">Reference proteome</keyword>
<reference evidence="5 6" key="2">
    <citation type="journal article" date="2011" name="Stand. Genomic Sci.">
        <title>Complete genome sequence of Oceanithermus profundus type strain (506).</title>
        <authorList>
            <person name="Pati A."/>
            <person name="Zhang X."/>
            <person name="Lapidus A."/>
            <person name="Nolan M."/>
            <person name="Lucas S."/>
            <person name="Del Rio T.G."/>
            <person name="Tice H."/>
            <person name="Cheng J.F."/>
            <person name="Tapia R."/>
            <person name="Han C."/>
            <person name="Goodwin L."/>
            <person name="Pitluck S."/>
            <person name="Liolios K."/>
            <person name="Pagani I."/>
            <person name="Ivanova N."/>
            <person name="Mavromatis K."/>
            <person name="Chen A."/>
            <person name="Palaniappan K."/>
            <person name="Hauser L."/>
            <person name="Jeffries C.D."/>
            <person name="Brambilla E.M."/>
            <person name="Rohl A."/>
            <person name="Mwirichia R."/>
            <person name="Rohde M."/>
            <person name="Tindall B.J."/>
            <person name="Sikorski J."/>
            <person name="Wirth R."/>
            <person name="Goker M."/>
            <person name="Woyke T."/>
            <person name="Detter J.C."/>
            <person name="Bristow J."/>
            <person name="Eisen J.A."/>
            <person name="Markowitz V."/>
            <person name="Hugenholtz P."/>
            <person name="Kyrpides N.C."/>
            <person name="Klenk H.P."/>
            <person name="Land M."/>
        </authorList>
    </citation>
    <scope>NUCLEOTIDE SEQUENCE [LARGE SCALE GENOMIC DNA]</scope>
    <source>
        <strain evidence="6">DSM 14977 / NBRC 100410 / VKM B-2274 / 506</strain>
    </source>
</reference>
<evidence type="ECO:0000313" key="6">
    <source>
        <dbReference type="Proteomes" id="UP000008722"/>
    </source>
</evidence>
<sequence precursor="true">MSMRKVFVRILPAALVLALVACGPQGAAPPQVLSFYPPDGYHGFRRGEAVAIAFSEPMDAAATEAAFQLLDPHGAPVAVTFTWEDGGRRLRATPTDPVAYSPDDQYLNYRYLLSTGARSQQGVALEAGLDVTFSTLRTLTVVRDSVAALDGAVSARGFVYNDPNDPSLYPTARTGDTAADIGVRSFFAFDLNGLTFDPSDVAFAHLSLYNNAVYGAPFGPAALGNLIPERVEYLDDGSLDAGDYAAEAAAGADPVVAWPTGEAVEVAVDDWVRSAMSAGDRYLQVRLRFEQESDNDGNEDSVNPTTGEHGDRPPRLEIGYYAP</sequence>
<dbReference type="EMBL" id="CP002361">
    <property type="protein sequence ID" value="ADR37449.1"/>
    <property type="molecule type" value="Genomic_DNA"/>
</dbReference>
<evidence type="ECO:0000256" key="2">
    <source>
        <dbReference type="SAM" id="MobiDB-lite"/>
    </source>
</evidence>
<feature type="signal peptide" evidence="3">
    <location>
        <begin position="1"/>
        <end position="27"/>
    </location>
</feature>
<reference evidence="6" key="1">
    <citation type="submission" date="2010-11" db="EMBL/GenBank/DDBJ databases">
        <title>The complete sequence of chromosome of Oceanithermus profundus DSM 14977.</title>
        <authorList>
            <consortium name="US DOE Joint Genome Institute (JGI-PGF)"/>
            <person name="Lucas S."/>
            <person name="Copeland A."/>
            <person name="Lapidus A."/>
            <person name="Bruce D."/>
            <person name="Goodwin L."/>
            <person name="Pitluck S."/>
            <person name="Kyrpides N."/>
            <person name="Mavromatis K."/>
            <person name="Pagani I."/>
            <person name="Ivanova N."/>
            <person name="Zhang X."/>
            <person name="Brettin T."/>
            <person name="Detter J.C."/>
            <person name="Tapia R."/>
            <person name="Han C."/>
            <person name="Land M."/>
            <person name="Hauser L."/>
            <person name="Markowitz V."/>
            <person name="Cheng J.-F."/>
            <person name="Hugenholtz P."/>
            <person name="Woyke T."/>
            <person name="Wu D."/>
            <person name="Tindall B."/>
            <person name="Faehnrich R."/>
            <person name="Brambilla E."/>
            <person name="Klenk H.-P."/>
            <person name="Eisen J.A."/>
        </authorList>
    </citation>
    <scope>NUCLEOTIDE SEQUENCE [LARGE SCALE GENOMIC DNA]</scope>
    <source>
        <strain evidence="6">DSM 14977 / NBRC 100410 / VKM B-2274 / 506</strain>
    </source>
</reference>
<dbReference type="eggNOG" id="COG2372">
    <property type="taxonomic scope" value="Bacteria"/>
</dbReference>
<dbReference type="PROSITE" id="PS51257">
    <property type="entry name" value="PROKAR_LIPOPROTEIN"/>
    <property type="match status" value="1"/>
</dbReference>
<feature type="chain" id="PRO_5003188560" description="SbsA Ig-like domain-containing protein" evidence="3">
    <location>
        <begin position="28"/>
        <end position="323"/>
    </location>
</feature>
<dbReference type="Proteomes" id="UP000008722">
    <property type="component" value="Chromosome"/>
</dbReference>
<dbReference type="OrthoDB" id="64107at2"/>
<name>E4U537_OCEP5</name>
<dbReference type="Pfam" id="PF13205">
    <property type="entry name" value="Big_5"/>
    <property type="match status" value="1"/>
</dbReference>
<dbReference type="RefSeq" id="WP_013458619.1">
    <property type="nucleotide sequence ID" value="NC_014761.1"/>
</dbReference>
<evidence type="ECO:0000259" key="4">
    <source>
        <dbReference type="Pfam" id="PF13205"/>
    </source>
</evidence>
<protein>
    <recommendedName>
        <fullName evidence="4">SbsA Ig-like domain-containing protein</fullName>
    </recommendedName>
</protein>
<proteinExistence type="predicted"/>
<keyword evidence="1 3" id="KW-0732">Signal</keyword>
<organism evidence="5 6">
    <name type="scientific">Oceanithermus profundus (strain DSM 14977 / NBRC 100410 / VKM B-2274 / 506)</name>
    <dbReference type="NCBI Taxonomy" id="670487"/>
    <lineage>
        <taxon>Bacteria</taxon>
        <taxon>Thermotogati</taxon>
        <taxon>Deinococcota</taxon>
        <taxon>Deinococci</taxon>
        <taxon>Thermales</taxon>
        <taxon>Thermaceae</taxon>
        <taxon>Oceanithermus</taxon>
    </lineage>
</organism>
<evidence type="ECO:0000256" key="3">
    <source>
        <dbReference type="SAM" id="SignalP"/>
    </source>
</evidence>
<dbReference type="STRING" id="670487.Ocepr_1998"/>
<dbReference type="AlphaFoldDB" id="E4U537"/>
<dbReference type="HOGENOM" id="CLU_860067_0_0_0"/>
<accession>E4U537</accession>
<gene>
    <name evidence="5" type="ordered locus">Ocepr_1998</name>
</gene>
<dbReference type="KEGG" id="opr:Ocepr_1998"/>
<feature type="domain" description="SbsA Ig-like" evidence="4">
    <location>
        <begin position="28"/>
        <end position="135"/>
    </location>
</feature>
<dbReference type="Gene3D" id="2.60.40.3710">
    <property type="match status" value="1"/>
</dbReference>
<evidence type="ECO:0000313" key="5">
    <source>
        <dbReference type="EMBL" id="ADR37449.1"/>
    </source>
</evidence>
<feature type="region of interest" description="Disordered" evidence="2">
    <location>
        <begin position="289"/>
        <end position="323"/>
    </location>
</feature>
<evidence type="ECO:0000256" key="1">
    <source>
        <dbReference type="ARBA" id="ARBA00022729"/>
    </source>
</evidence>
<dbReference type="InterPro" id="IPR032812">
    <property type="entry name" value="SbsA_Ig"/>
</dbReference>